<keyword evidence="2" id="KW-1185">Reference proteome</keyword>
<proteinExistence type="predicted"/>
<name>A0ABR4AB44_9LECA</name>
<accession>A0ABR4AB44</accession>
<evidence type="ECO:0000313" key="2">
    <source>
        <dbReference type="Proteomes" id="UP001590950"/>
    </source>
</evidence>
<protein>
    <submittedName>
        <fullName evidence="1">Uncharacterized protein</fullName>
    </submittedName>
</protein>
<dbReference type="Proteomes" id="UP001590950">
    <property type="component" value="Unassembled WGS sequence"/>
</dbReference>
<comment type="caution">
    <text evidence="1">The sequence shown here is derived from an EMBL/GenBank/DDBJ whole genome shotgun (WGS) entry which is preliminary data.</text>
</comment>
<sequence length="92" mass="10233">MENSKVIDIVDIALLEVQTQAAFSSMNLQRVERSCLSFGNGWNGRWTLKLAVSCEEAAEILNDEALLATYHGKMYLSHGQFPFKVPLKSSLA</sequence>
<evidence type="ECO:0000313" key="1">
    <source>
        <dbReference type="EMBL" id="KAL2043087.1"/>
    </source>
</evidence>
<gene>
    <name evidence="1" type="ORF">N7G274_004147</name>
</gene>
<reference evidence="1 2" key="1">
    <citation type="submission" date="2024-09" db="EMBL/GenBank/DDBJ databases">
        <title>Rethinking Asexuality: The Enigmatic Case of Functional Sexual Genes in Lepraria (Stereocaulaceae).</title>
        <authorList>
            <person name="Doellman M."/>
            <person name="Sun Y."/>
            <person name="Barcenas-Pena A."/>
            <person name="Lumbsch H.T."/>
            <person name="Grewe F."/>
        </authorList>
    </citation>
    <scope>NUCLEOTIDE SEQUENCE [LARGE SCALE GENOMIC DNA]</scope>
    <source>
        <strain evidence="1 2">Mercado 3170</strain>
    </source>
</reference>
<organism evidence="1 2">
    <name type="scientific">Stereocaulon virgatum</name>
    <dbReference type="NCBI Taxonomy" id="373712"/>
    <lineage>
        <taxon>Eukaryota</taxon>
        <taxon>Fungi</taxon>
        <taxon>Dikarya</taxon>
        <taxon>Ascomycota</taxon>
        <taxon>Pezizomycotina</taxon>
        <taxon>Lecanoromycetes</taxon>
        <taxon>OSLEUM clade</taxon>
        <taxon>Lecanoromycetidae</taxon>
        <taxon>Lecanorales</taxon>
        <taxon>Lecanorineae</taxon>
        <taxon>Stereocaulaceae</taxon>
        <taxon>Stereocaulon</taxon>
    </lineage>
</organism>
<dbReference type="EMBL" id="JBEFKJ010000012">
    <property type="protein sequence ID" value="KAL2043087.1"/>
    <property type="molecule type" value="Genomic_DNA"/>
</dbReference>